<keyword evidence="12" id="KW-0732">Signal</keyword>
<dbReference type="PANTHER" id="PTHR46828">
    <property type="entry name" value="ENDO-1,4-BETA-XYLANASE A-RELATED"/>
    <property type="match status" value="1"/>
</dbReference>
<evidence type="ECO:0000256" key="11">
    <source>
        <dbReference type="RuleBase" id="RU362015"/>
    </source>
</evidence>
<evidence type="ECO:0000313" key="14">
    <source>
        <dbReference type="EMBL" id="KAF2737769.1"/>
    </source>
</evidence>
<dbReference type="InterPro" id="IPR033123">
    <property type="entry name" value="GH11_dom"/>
</dbReference>
<sequence>MYSLLILAASFLLPAALAAPVAEVSGEPQMIQIDKRQGGYTWSFWQEGSGSHNCQNGQGGSYTANWSGGGGFVCGKGWSPGGNRAVKYSGTYKPTGPGYLSLYGWTKNPLVEYYIVESYDILAPGEPWTKKGNFTIDGEGAYDVYTSQRVNKPSIVGTATFTQYWSVRQEKRVGGTISTGKHFDAWNKLGMRLGQQDYMILATEGFANGTKTASGSSALSLS</sequence>
<feature type="chain" id="PRO_5040406797" description="Endo-1,4-beta-xylanase" evidence="12">
    <location>
        <begin position="19"/>
        <end position="222"/>
    </location>
</feature>
<evidence type="ECO:0000256" key="1">
    <source>
        <dbReference type="ARBA" id="ARBA00000681"/>
    </source>
</evidence>
<dbReference type="EMBL" id="ML996113">
    <property type="protein sequence ID" value="KAF2737769.1"/>
    <property type="molecule type" value="Genomic_DNA"/>
</dbReference>
<keyword evidence="6 10" id="KW-0378">Hydrolase</keyword>
<keyword evidence="9 10" id="KW-0624">Polysaccharide degradation</keyword>
<evidence type="ECO:0000313" key="15">
    <source>
        <dbReference type="Proteomes" id="UP000799444"/>
    </source>
</evidence>
<dbReference type="Proteomes" id="UP000799444">
    <property type="component" value="Unassembled WGS sequence"/>
</dbReference>
<accession>A0A9P4R2Z7</accession>
<feature type="domain" description="GH11" evidence="13">
    <location>
        <begin position="28"/>
        <end position="217"/>
    </location>
</feature>
<dbReference type="PROSITE" id="PS00776">
    <property type="entry name" value="GH11_1"/>
    <property type="match status" value="1"/>
</dbReference>
<dbReference type="OrthoDB" id="2115822at2759"/>
<dbReference type="InterPro" id="IPR001137">
    <property type="entry name" value="Glyco_hydro_11"/>
</dbReference>
<evidence type="ECO:0000256" key="7">
    <source>
        <dbReference type="ARBA" id="ARBA00023277"/>
    </source>
</evidence>
<dbReference type="Pfam" id="PF00457">
    <property type="entry name" value="Glyco_hydro_11"/>
    <property type="match status" value="1"/>
</dbReference>
<dbReference type="InterPro" id="IPR013320">
    <property type="entry name" value="ConA-like_dom_sf"/>
</dbReference>
<dbReference type="AlphaFoldDB" id="A0A9P4R2Z7"/>
<feature type="active site" description="Nucleophile" evidence="10">
    <location>
        <position position="112"/>
    </location>
</feature>
<dbReference type="SUPFAM" id="SSF49899">
    <property type="entry name" value="Concanavalin A-like lectins/glucanases"/>
    <property type="match status" value="1"/>
</dbReference>
<evidence type="ECO:0000256" key="8">
    <source>
        <dbReference type="ARBA" id="ARBA00023295"/>
    </source>
</evidence>
<evidence type="ECO:0000256" key="2">
    <source>
        <dbReference type="ARBA" id="ARBA00004851"/>
    </source>
</evidence>
<feature type="signal peptide" evidence="12">
    <location>
        <begin position="1"/>
        <end position="18"/>
    </location>
</feature>
<gene>
    <name evidence="14" type="ORF">EJ04DRAFT_590430</name>
</gene>
<keyword evidence="8 10" id="KW-0326">Glycosidase</keyword>
<organism evidence="14 15">
    <name type="scientific">Polyplosphaeria fusca</name>
    <dbReference type="NCBI Taxonomy" id="682080"/>
    <lineage>
        <taxon>Eukaryota</taxon>
        <taxon>Fungi</taxon>
        <taxon>Dikarya</taxon>
        <taxon>Ascomycota</taxon>
        <taxon>Pezizomycotina</taxon>
        <taxon>Dothideomycetes</taxon>
        <taxon>Pleosporomycetidae</taxon>
        <taxon>Pleosporales</taxon>
        <taxon>Tetraplosphaeriaceae</taxon>
        <taxon>Polyplosphaeria</taxon>
    </lineage>
</organism>
<keyword evidence="5 10" id="KW-0858">Xylan degradation</keyword>
<evidence type="ECO:0000256" key="5">
    <source>
        <dbReference type="ARBA" id="ARBA00022651"/>
    </source>
</evidence>
<dbReference type="EC" id="3.2.1.8" evidence="4 10"/>
<dbReference type="Gene3D" id="2.60.120.180">
    <property type="match status" value="1"/>
</dbReference>
<evidence type="ECO:0000256" key="4">
    <source>
        <dbReference type="ARBA" id="ARBA00012590"/>
    </source>
</evidence>
<protein>
    <recommendedName>
        <fullName evidence="4 10">Endo-1,4-beta-xylanase</fullName>
        <ecNumber evidence="4 10">3.2.1.8</ecNumber>
    </recommendedName>
</protein>
<evidence type="ECO:0000256" key="10">
    <source>
        <dbReference type="PROSITE-ProRule" id="PRU01097"/>
    </source>
</evidence>
<comment type="caution">
    <text evidence="14">The sequence shown here is derived from an EMBL/GenBank/DDBJ whole genome shotgun (WGS) entry which is preliminary data.</text>
</comment>
<dbReference type="InterPro" id="IPR018208">
    <property type="entry name" value="GH11_AS_1"/>
</dbReference>
<evidence type="ECO:0000256" key="3">
    <source>
        <dbReference type="ARBA" id="ARBA00007792"/>
    </source>
</evidence>
<keyword evidence="7 10" id="KW-0119">Carbohydrate metabolism</keyword>
<comment type="similarity">
    <text evidence="3 10 11">Belongs to the glycosyl hydrolase 11 (cellulase G) family.</text>
</comment>
<evidence type="ECO:0000256" key="9">
    <source>
        <dbReference type="ARBA" id="ARBA00023326"/>
    </source>
</evidence>
<keyword evidence="15" id="KW-1185">Reference proteome</keyword>
<dbReference type="GO" id="GO:0045493">
    <property type="term" value="P:xylan catabolic process"/>
    <property type="evidence" value="ECO:0007669"/>
    <property type="project" value="UniProtKB-UniRule"/>
</dbReference>
<proteinExistence type="inferred from homology"/>
<evidence type="ECO:0000259" key="13">
    <source>
        <dbReference type="PROSITE" id="PS51761"/>
    </source>
</evidence>
<comment type="catalytic activity">
    <reaction evidence="1 10 11">
        <text>Endohydrolysis of (1-&gt;4)-beta-D-xylosidic linkages in xylans.</text>
        <dbReference type="EC" id="3.2.1.8"/>
    </reaction>
</comment>
<feature type="active site" description="Proton donor" evidence="10">
    <location>
        <position position="204"/>
    </location>
</feature>
<evidence type="ECO:0000256" key="6">
    <source>
        <dbReference type="ARBA" id="ARBA00022801"/>
    </source>
</evidence>
<evidence type="ECO:0000256" key="12">
    <source>
        <dbReference type="SAM" id="SignalP"/>
    </source>
</evidence>
<dbReference type="PROSITE" id="PS51761">
    <property type="entry name" value="GH11_3"/>
    <property type="match status" value="1"/>
</dbReference>
<comment type="pathway">
    <text evidence="2 10 11">Glycan degradation; xylan degradation.</text>
</comment>
<dbReference type="InterPro" id="IPR013319">
    <property type="entry name" value="GH11/12"/>
</dbReference>
<reference evidence="14" key="1">
    <citation type="journal article" date="2020" name="Stud. Mycol.">
        <title>101 Dothideomycetes genomes: a test case for predicting lifestyles and emergence of pathogens.</title>
        <authorList>
            <person name="Haridas S."/>
            <person name="Albert R."/>
            <person name="Binder M."/>
            <person name="Bloem J."/>
            <person name="Labutti K."/>
            <person name="Salamov A."/>
            <person name="Andreopoulos B."/>
            <person name="Baker S."/>
            <person name="Barry K."/>
            <person name="Bills G."/>
            <person name="Bluhm B."/>
            <person name="Cannon C."/>
            <person name="Castanera R."/>
            <person name="Culley D."/>
            <person name="Daum C."/>
            <person name="Ezra D."/>
            <person name="Gonzalez J."/>
            <person name="Henrissat B."/>
            <person name="Kuo A."/>
            <person name="Liang C."/>
            <person name="Lipzen A."/>
            <person name="Lutzoni F."/>
            <person name="Magnuson J."/>
            <person name="Mondo S."/>
            <person name="Nolan M."/>
            <person name="Ohm R."/>
            <person name="Pangilinan J."/>
            <person name="Park H.-J."/>
            <person name="Ramirez L."/>
            <person name="Alfaro M."/>
            <person name="Sun H."/>
            <person name="Tritt A."/>
            <person name="Yoshinaga Y."/>
            <person name="Zwiers L.-H."/>
            <person name="Turgeon B."/>
            <person name="Goodwin S."/>
            <person name="Spatafora J."/>
            <person name="Crous P."/>
            <person name="Grigoriev I."/>
        </authorList>
    </citation>
    <scope>NUCLEOTIDE SEQUENCE</scope>
    <source>
        <strain evidence="14">CBS 125425</strain>
    </source>
</reference>
<dbReference type="GO" id="GO:0031176">
    <property type="term" value="F:endo-1,4-beta-xylanase activity"/>
    <property type="evidence" value="ECO:0007669"/>
    <property type="project" value="UniProtKB-UniRule"/>
</dbReference>
<name>A0A9P4R2Z7_9PLEO</name>
<dbReference type="PRINTS" id="PR00911">
    <property type="entry name" value="GLHYDRLASE11"/>
</dbReference>
<dbReference type="PANTHER" id="PTHR46828:SF2">
    <property type="entry name" value="ENDO-1,4-BETA-XYLANASE A-RELATED"/>
    <property type="match status" value="1"/>
</dbReference>